<sequence>MVLLAACTGSGGGGKPQDNAPAAPGSSASSATPSAPAAARAQVPPAFDGGKGWAVMQSEHLTQPTVAPNSRLVLLLKTYEDGKAFGVEAREATTGALRWASAPWKPGENPKEFDASDVKLVVTSKDGKDYAVLTAAVNEGADVVNHGTRVVNAAVFPAASSGTGVAPARTVKIPGAELVIAHPGDGTVLFKTDSAFTVADVTTGDLKAPLAQGSREYQLAAGGGKMVELWPGQATIPDGADPRDDAMPGSGGQVMAVKGGYVVASWQAKNQAYSALGLPMNYVWALHDERGGQPVFTLACEGLSTGILGQGGSTALSDNGRYLVAVTMAFDLQAKKGYCFGATDTRSGVNFMGVGNNGVAYGTSGPAARTPVSVDLATGTAADLSGARLPDHVSGDVALYTSAPQNEKDPAADLSHHAVLSVYPTR</sequence>
<feature type="region of interest" description="Disordered" evidence="1">
    <location>
        <begin position="7"/>
        <end position="44"/>
    </location>
</feature>
<reference evidence="3" key="1">
    <citation type="submission" date="2023-07" db="EMBL/GenBank/DDBJ databases">
        <title>Whole genome shotgun sequence of Streptomyces spororaveus NBRC 15456.</title>
        <authorList>
            <person name="Komaki H."/>
            <person name="Tamura T."/>
        </authorList>
    </citation>
    <scope>NUCLEOTIDE SEQUENCE [LARGE SCALE GENOMIC DNA]</scope>
    <source>
        <strain evidence="3">NBRC 15456</strain>
    </source>
</reference>
<organism evidence="2 3">
    <name type="scientific">Streptomyces spororaveus</name>
    <dbReference type="NCBI Taxonomy" id="284039"/>
    <lineage>
        <taxon>Bacteria</taxon>
        <taxon>Bacillati</taxon>
        <taxon>Actinomycetota</taxon>
        <taxon>Actinomycetes</taxon>
        <taxon>Kitasatosporales</taxon>
        <taxon>Streptomycetaceae</taxon>
        <taxon>Streptomyces</taxon>
    </lineage>
</organism>
<dbReference type="Proteomes" id="UP000608522">
    <property type="component" value="Unassembled WGS sequence"/>
</dbReference>
<proteinExistence type="predicted"/>
<dbReference type="EMBL" id="BNED01000002">
    <property type="protein sequence ID" value="GHI74600.1"/>
    <property type="molecule type" value="Genomic_DNA"/>
</dbReference>
<gene>
    <name evidence="2" type="ORF">Sspor_01610</name>
</gene>
<comment type="caution">
    <text evidence="2">The sequence shown here is derived from an EMBL/GenBank/DDBJ whole genome shotgun (WGS) entry which is preliminary data.</text>
</comment>
<evidence type="ECO:0000256" key="1">
    <source>
        <dbReference type="SAM" id="MobiDB-lite"/>
    </source>
</evidence>
<evidence type="ECO:0000313" key="2">
    <source>
        <dbReference type="EMBL" id="GHI74600.1"/>
    </source>
</evidence>
<evidence type="ECO:0000313" key="3">
    <source>
        <dbReference type="Proteomes" id="UP000608522"/>
    </source>
</evidence>
<keyword evidence="3" id="KW-1185">Reference proteome</keyword>
<name>A0ABQ3T2I6_9ACTN</name>
<protein>
    <submittedName>
        <fullName evidence="2">Uncharacterized protein</fullName>
    </submittedName>
</protein>
<feature type="compositionally biased region" description="Low complexity" evidence="1">
    <location>
        <begin position="20"/>
        <end position="44"/>
    </location>
</feature>
<accession>A0ABQ3T2I6</accession>